<feature type="compositionally biased region" description="Low complexity" evidence="1">
    <location>
        <begin position="279"/>
        <end position="296"/>
    </location>
</feature>
<feature type="region of interest" description="Disordered" evidence="1">
    <location>
        <begin position="1"/>
        <end position="32"/>
    </location>
</feature>
<dbReference type="HOGENOM" id="CLU_269907_0_0_1"/>
<keyword evidence="2" id="KW-0812">Transmembrane</keyword>
<feature type="compositionally biased region" description="Low complexity" evidence="1">
    <location>
        <begin position="246"/>
        <end position="257"/>
    </location>
</feature>
<keyword evidence="2" id="KW-0472">Membrane</keyword>
<feature type="compositionally biased region" description="Low complexity" evidence="1">
    <location>
        <begin position="1163"/>
        <end position="1178"/>
    </location>
</feature>
<keyword evidence="4" id="KW-1185">Reference proteome</keyword>
<feature type="region of interest" description="Disordered" evidence="1">
    <location>
        <begin position="664"/>
        <end position="763"/>
    </location>
</feature>
<feature type="region of interest" description="Disordered" evidence="1">
    <location>
        <begin position="210"/>
        <end position="258"/>
    </location>
</feature>
<proteinExistence type="predicted"/>
<evidence type="ECO:0000256" key="2">
    <source>
        <dbReference type="SAM" id="Phobius"/>
    </source>
</evidence>
<evidence type="ECO:0000256" key="1">
    <source>
        <dbReference type="SAM" id="MobiDB-lite"/>
    </source>
</evidence>
<keyword evidence="2" id="KW-1133">Transmembrane helix</keyword>
<evidence type="ECO:0000313" key="4">
    <source>
        <dbReference type="Proteomes" id="UP000007241"/>
    </source>
</evidence>
<dbReference type="EMBL" id="GL882883">
    <property type="protein sequence ID" value="EGF80646.1"/>
    <property type="molecule type" value="Genomic_DNA"/>
</dbReference>
<name>F4P1I3_BATDJ</name>
<protein>
    <submittedName>
        <fullName evidence="3">Uncharacterized protein</fullName>
    </submittedName>
</protein>
<dbReference type="RefSeq" id="XP_006678645.1">
    <property type="nucleotide sequence ID" value="XM_006678582.1"/>
</dbReference>
<dbReference type="InParanoid" id="F4P1I3"/>
<evidence type="ECO:0000313" key="3">
    <source>
        <dbReference type="EMBL" id="EGF80646.1"/>
    </source>
</evidence>
<gene>
    <name evidence="3" type="ORF">BATDEDRAFT_88355</name>
</gene>
<feature type="region of interest" description="Disordered" evidence="1">
    <location>
        <begin position="991"/>
        <end position="1032"/>
    </location>
</feature>
<dbReference type="Proteomes" id="UP000007241">
    <property type="component" value="Unassembled WGS sequence"/>
</dbReference>
<feature type="region of interest" description="Disordered" evidence="1">
    <location>
        <begin position="116"/>
        <end position="145"/>
    </location>
</feature>
<feature type="compositionally biased region" description="Polar residues" evidence="1">
    <location>
        <begin position="227"/>
        <end position="237"/>
    </location>
</feature>
<feature type="transmembrane region" description="Helical" evidence="2">
    <location>
        <begin position="1117"/>
        <end position="1137"/>
    </location>
</feature>
<feature type="compositionally biased region" description="Polar residues" evidence="1">
    <location>
        <begin position="748"/>
        <end position="757"/>
    </location>
</feature>
<organism evidence="3 4">
    <name type="scientific">Batrachochytrium dendrobatidis (strain JAM81 / FGSC 10211)</name>
    <name type="common">Frog chytrid fungus</name>
    <dbReference type="NCBI Taxonomy" id="684364"/>
    <lineage>
        <taxon>Eukaryota</taxon>
        <taxon>Fungi</taxon>
        <taxon>Fungi incertae sedis</taxon>
        <taxon>Chytridiomycota</taxon>
        <taxon>Chytridiomycota incertae sedis</taxon>
        <taxon>Chytridiomycetes</taxon>
        <taxon>Rhizophydiales</taxon>
        <taxon>Rhizophydiales incertae sedis</taxon>
        <taxon>Batrachochytrium</taxon>
    </lineage>
</organism>
<feature type="compositionally biased region" description="Basic and acidic residues" evidence="1">
    <location>
        <begin position="131"/>
        <end position="141"/>
    </location>
</feature>
<sequence>MDKETDIESVATASSHSQSFNSHTSAASAAARLKRPSISPAITAQTIDASSSTPTIQLYNNKLLHPPSITPLNPLRARAMSSSGHSLNSKAIPQRRQQHLQRPQSELILQFPHQPHEASAGHTGSAVDNVDNTRSRSKTDPPFRSLGDILGSVSDSDPQLIHHMMATIAVSPNLSHLTNSHENIMHSSTSAPALLSAHDPTRLQSLRSQTLVDPASGTHASADSIHLRSNTNLSSNPRRPKGNMYSRSRSSVRVPSPNLSLRADTSALIPTITNTSVPRSSIIGRSRSSSRQNSGGKETALNPTVSHILDRLAIQANTLTSSSTVASGQPSEISAIRGVSKQTLARLDHMRDEISDRYRLIFSACTLSHTSVYAHSTHASDSTASVLDSAAHAEKGYNPLKVIRWRRSKWKQAVLESTSPGFSNDQPTQSVMGVKQSSVTSNWLVTNDELAEYLVSSKFNNDSGNRGLMLVDDPETLELGNNLLMEFLSNTSPTAPLSASTYSAKPSFASRNNSIMLPSEPQSTHTSPARNSILHPPDITYPLASRPSGNGELPAVDILISTTKNSTDSLPIQPSPVLLESNLLLPSDCNTRPLSTASSSFTQPELLKIDSVTPWELQQPPSLAQQQIQPATVAVQAKSDAGGKHSRVSSFRGVPDWLTSGLRSVGSSAHPLSGGVNASIEKHRRAESTSSQRLNAIMMDKPLDAPSPTTSAHGSSGRRLRRLGQPRAGQDMTANEGDAGGSIFDGLSLSSGSQNGTKRGGHRRYASLAGGNLNSKALEDGSAFKLEAWDVSKSAQSSSFNGRVLSDHQLRPAKLSQSMLIYSASKRLQPNVSLVKSRLHINKRPDLIRRLPMFKGEQLLIDKFQSVLEASKKDILSSKGFSQHIKELVKTQKELMESIRVMNPSYDSKPDVGKTTQSPLSVSILKLGTFESTLEACTRMRMYIQKNLSYAEHNRSQYLKMDIKLSSLQQRVERESLRLVTISSNHSGLVTEGMRHQANGNRYNKSATLHSTTSSSKPKAGMPTVNGSTPLDRTDVQVKKHHSSLLAAVRGSKSQDLSDESSDSCSNASDSQHFGVKDGIEYTQGSHRMNHHKGSLGGIGATGSNGSGIHLSWQTQLGYALFAYVLNILAFIFWGVYMLWRAVTMVFCCGWCNRNRHNNGPQTTGKTTSSTASTVPSANKKFNRNSARRASLTTSTPVKTPRIVESTPQ</sequence>
<feature type="region of interest" description="Disordered" evidence="1">
    <location>
        <begin position="279"/>
        <end position="301"/>
    </location>
</feature>
<reference evidence="3 4" key="1">
    <citation type="submission" date="2009-12" db="EMBL/GenBank/DDBJ databases">
        <title>The draft genome of Batrachochytrium dendrobatidis.</title>
        <authorList>
            <consortium name="US DOE Joint Genome Institute (JGI-PGF)"/>
            <person name="Kuo A."/>
            <person name="Salamov A."/>
            <person name="Schmutz J."/>
            <person name="Lucas S."/>
            <person name="Pitluck S."/>
            <person name="Rosenblum E."/>
            <person name="Stajich J."/>
            <person name="Eisen M."/>
            <person name="Grigoriev I.V."/>
        </authorList>
    </citation>
    <scope>NUCLEOTIDE SEQUENCE [LARGE SCALE GENOMIC DNA]</scope>
    <source>
        <strain evidence="4">JAM81 / FGSC 10211</strain>
    </source>
</reference>
<dbReference type="STRING" id="684364.F4P1I3"/>
<dbReference type="AlphaFoldDB" id="F4P1I3"/>
<feature type="compositionally biased region" description="Low complexity" evidence="1">
    <location>
        <begin position="11"/>
        <end position="26"/>
    </location>
</feature>
<dbReference type="GeneID" id="18243123"/>
<feature type="region of interest" description="Disordered" evidence="1">
    <location>
        <begin position="1158"/>
        <end position="1209"/>
    </location>
</feature>
<accession>F4P1I3</accession>
<feature type="region of interest" description="Disordered" evidence="1">
    <location>
        <begin position="1049"/>
        <end position="1072"/>
    </location>
</feature>
<feature type="compositionally biased region" description="Polar residues" evidence="1">
    <location>
        <begin position="998"/>
        <end position="1017"/>
    </location>
</feature>
<dbReference type="OrthoDB" id="10689295at2759"/>